<name>A0A8H7S7V9_9FUNG</name>
<sequence length="161" mass="18199">MASLLDDAKPGRSTLKVRVRDSEYAICSLTHNEIEQQSLDVYFKDVDEPTLILTGVNSINITGNIVQDDDEFIPSEEEEDEDDYGPVQFRDPSDQNFLGGFELRHFGLEPHSPYYPDTIDLRKEESDEEDTMLHDNIAMGLINAMMNSGNDTQVKKAKAIL</sequence>
<dbReference type="OrthoDB" id="2265977at2759"/>
<gene>
    <name evidence="2" type="ORF">INT45_002964</name>
</gene>
<evidence type="ECO:0000259" key="1">
    <source>
        <dbReference type="Pfam" id="PF17800"/>
    </source>
</evidence>
<dbReference type="AlphaFoldDB" id="A0A8H7S7V9"/>
<organism evidence="2 3">
    <name type="scientific">Circinella minor</name>
    <dbReference type="NCBI Taxonomy" id="1195481"/>
    <lineage>
        <taxon>Eukaryota</taxon>
        <taxon>Fungi</taxon>
        <taxon>Fungi incertae sedis</taxon>
        <taxon>Mucoromycota</taxon>
        <taxon>Mucoromycotina</taxon>
        <taxon>Mucoromycetes</taxon>
        <taxon>Mucorales</taxon>
        <taxon>Lichtheimiaceae</taxon>
        <taxon>Circinella</taxon>
    </lineage>
</organism>
<evidence type="ECO:0000313" key="2">
    <source>
        <dbReference type="EMBL" id="KAG2224425.1"/>
    </source>
</evidence>
<proteinExistence type="predicted"/>
<comment type="caution">
    <text evidence="2">The sequence shown here is derived from an EMBL/GenBank/DDBJ whole genome shotgun (WGS) entry which is preliminary data.</text>
</comment>
<keyword evidence="3" id="KW-1185">Reference proteome</keyword>
<dbReference type="Proteomes" id="UP000646827">
    <property type="component" value="Unassembled WGS sequence"/>
</dbReference>
<accession>A0A8H7S7V9</accession>
<protein>
    <recommendedName>
        <fullName evidence="1">Nucleoplasmin-like domain-containing protein</fullName>
    </recommendedName>
</protein>
<feature type="domain" description="Nucleoplasmin-like" evidence="1">
    <location>
        <begin position="1"/>
        <end position="66"/>
    </location>
</feature>
<dbReference type="InterPro" id="IPR041232">
    <property type="entry name" value="NPL"/>
</dbReference>
<feature type="non-terminal residue" evidence="2">
    <location>
        <position position="1"/>
    </location>
</feature>
<dbReference type="EMBL" id="JAEPRB010000043">
    <property type="protein sequence ID" value="KAG2224425.1"/>
    <property type="molecule type" value="Genomic_DNA"/>
</dbReference>
<dbReference type="Pfam" id="PF17800">
    <property type="entry name" value="NPL"/>
    <property type="match status" value="1"/>
</dbReference>
<evidence type="ECO:0000313" key="3">
    <source>
        <dbReference type="Proteomes" id="UP000646827"/>
    </source>
</evidence>
<reference evidence="2 3" key="1">
    <citation type="submission" date="2020-12" db="EMBL/GenBank/DDBJ databases">
        <title>Metabolic potential, ecology and presence of endohyphal bacteria is reflected in genomic diversity of Mucoromycotina.</title>
        <authorList>
            <person name="Muszewska A."/>
            <person name="Okrasinska A."/>
            <person name="Steczkiewicz K."/>
            <person name="Drgas O."/>
            <person name="Orlowska M."/>
            <person name="Perlinska-Lenart U."/>
            <person name="Aleksandrzak-Piekarczyk T."/>
            <person name="Szatraj K."/>
            <person name="Zielenkiewicz U."/>
            <person name="Pilsyk S."/>
            <person name="Malc E."/>
            <person name="Mieczkowski P."/>
            <person name="Kruszewska J.S."/>
            <person name="Biernat P."/>
            <person name="Pawlowska J."/>
        </authorList>
    </citation>
    <scope>NUCLEOTIDE SEQUENCE [LARGE SCALE GENOMIC DNA]</scope>
    <source>
        <strain evidence="2 3">CBS 142.35</strain>
    </source>
</reference>
<dbReference type="Gene3D" id="2.60.120.340">
    <property type="entry name" value="Nucleoplasmin core domain"/>
    <property type="match status" value="1"/>
</dbReference>